<protein>
    <recommendedName>
        <fullName evidence="5">Glycosyltransferase</fullName>
    </recommendedName>
</protein>
<dbReference type="STRING" id="1127673.GLIP_1072"/>
<dbReference type="InterPro" id="IPR001296">
    <property type="entry name" value="Glyco_trans_1"/>
</dbReference>
<evidence type="ECO:0008006" key="5">
    <source>
        <dbReference type="Google" id="ProtNLM"/>
    </source>
</evidence>
<dbReference type="GO" id="GO:0016757">
    <property type="term" value="F:glycosyltransferase activity"/>
    <property type="evidence" value="ECO:0007669"/>
    <property type="project" value="InterPro"/>
</dbReference>
<accession>K6WZ37</accession>
<organism evidence="3 4">
    <name type="scientific">Aliiglaciecola lipolytica E3</name>
    <dbReference type="NCBI Taxonomy" id="1127673"/>
    <lineage>
        <taxon>Bacteria</taxon>
        <taxon>Pseudomonadati</taxon>
        <taxon>Pseudomonadota</taxon>
        <taxon>Gammaproteobacteria</taxon>
        <taxon>Alteromonadales</taxon>
        <taxon>Alteromonadaceae</taxon>
        <taxon>Aliiglaciecola</taxon>
    </lineage>
</organism>
<dbReference type="OrthoDB" id="9792269at2"/>
<reference evidence="3 4" key="1">
    <citation type="journal article" date="2017" name="Antonie Van Leeuwenhoek">
        <title>Rhizobium rhizosphaerae sp. nov., a novel species isolated from rice rhizosphere.</title>
        <authorList>
            <person name="Zhao J.J."/>
            <person name="Zhang J."/>
            <person name="Zhang R.J."/>
            <person name="Zhang C.W."/>
            <person name="Yin H.Q."/>
            <person name="Zhang X.X."/>
        </authorList>
    </citation>
    <scope>NUCLEOTIDE SEQUENCE [LARGE SCALE GENOMIC DNA]</scope>
    <source>
        <strain evidence="3 4">E3</strain>
    </source>
</reference>
<dbReference type="RefSeq" id="WP_008843531.1">
    <property type="nucleotide sequence ID" value="NZ_BAEN01000022.1"/>
</dbReference>
<dbReference type="CDD" id="cd03811">
    <property type="entry name" value="GT4_GT28_WabH-like"/>
    <property type="match status" value="1"/>
</dbReference>
<dbReference type="Pfam" id="PF13439">
    <property type="entry name" value="Glyco_transf_4"/>
    <property type="match status" value="1"/>
</dbReference>
<sequence>MNSKSKIKIAFLVPDLSGGGAEKIAITFLHRLDRELFEPSLILCSKTGIHLDSVPKDVPVHSLRKNSAFSFPMLIWRFRKHLQQYKPDIVVSFLWYADVIQLLAKLGLKTKTICCFHTVPISISKERFGTLKYLFLKQLYKLADRILAVSQSVANDIDHSLLNGKKGKTFVQYNPFEINQLVAKSQLPESTWNASDKGKIVFVGRLEIVKGPDRLLKALAKIPSDINWHAKFVGDGSMKSQLIYEAKKLKIFNRISFEGFVSNPFPTIKHADILVLTSRFEAYPSVIVEAMLLNTPVVAYNCPSGPSEIITANNGVLVESGNSESLKDAIVDLLKNREKAASLAANGPDSVKHLSAESATKMLEAHITEVVLKND</sequence>
<evidence type="ECO:0000313" key="3">
    <source>
        <dbReference type="EMBL" id="GAC13714.1"/>
    </source>
</evidence>
<proteinExistence type="predicted"/>
<feature type="domain" description="Glycosyl transferase family 1" evidence="1">
    <location>
        <begin position="194"/>
        <end position="348"/>
    </location>
</feature>
<evidence type="ECO:0000259" key="1">
    <source>
        <dbReference type="Pfam" id="PF00534"/>
    </source>
</evidence>
<dbReference type="Gene3D" id="3.40.50.2000">
    <property type="entry name" value="Glycogen Phosphorylase B"/>
    <property type="match status" value="2"/>
</dbReference>
<dbReference type="SUPFAM" id="SSF53756">
    <property type="entry name" value="UDP-Glycosyltransferase/glycogen phosphorylase"/>
    <property type="match status" value="1"/>
</dbReference>
<dbReference type="InterPro" id="IPR028098">
    <property type="entry name" value="Glyco_trans_4-like_N"/>
</dbReference>
<comment type="caution">
    <text evidence="3">The sequence shown here is derived from an EMBL/GenBank/DDBJ whole genome shotgun (WGS) entry which is preliminary data.</text>
</comment>
<dbReference type="GO" id="GO:1901135">
    <property type="term" value="P:carbohydrate derivative metabolic process"/>
    <property type="evidence" value="ECO:0007669"/>
    <property type="project" value="UniProtKB-ARBA"/>
</dbReference>
<dbReference type="PANTHER" id="PTHR12526">
    <property type="entry name" value="GLYCOSYLTRANSFERASE"/>
    <property type="match status" value="1"/>
</dbReference>
<evidence type="ECO:0000313" key="4">
    <source>
        <dbReference type="Proteomes" id="UP000006334"/>
    </source>
</evidence>
<name>K6WZ37_9ALTE</name>
<feature type="domain" description="Glycosyltransferase subfamily 4-like N-terminal" evidence="2">
    <location>
        <begin position="19"/>
        <end position="159"/>
    </location>
</feature>
<dbReference type="EMBL" id="BAEN01000022">
    <property type="protein sequence ID" value="GAC13714.1"/>
    <property type="molecule type" value="Genomic_DNA"/>
</dbReference>
<dbReference type="AlphaFoldDB" id="K6WZ37"/>
<dbReference type="Proteomes" id="UP000006334">
    <property type="component" value="Unassembled WGS sequence"/>
</dbReference>
<evidence type="ECO:0000259" key="2">
    <source>
        <dbReference type="Pfam" id="PF13439"/>
    </source>
</evidence>
<dbReference type="eggNOG" id="COG0438">
    <property type="taxonomic scope" value="Bacteria"/>
</dbReference>
<keyword evidence="4" id="KW-1185">Reference proteome</keyword>
<gene>
    <name evidence="3" type="ORF">GLIP_1072</name>
</gene>
<dbReference type="Pfam" id="PF00534">
    <property type="entry name" value="Glycos_transf_1"/>
    <property type="match status" value="1"/>
</dbReference>